<accession>A0A317FAG5</accession>
<evidence type="ECO:0000313" key="3">
    <source>
        <dbReference type="EMBL" id="PWS34909.1"/>
    </source>
</evidence>
<dbReference type="SUPFAM" id="SSF53756">
    <property type="entry name" value="UDP-Glycosyltransferase/glycogen phosphorylase"/>
    <property type="match status" value="1"/>
</dbReference>
<proteinExistence type="predicted"/>
<evidence type="ECO:0000256" key="1">
    <source>
        <dbReference type="ARBA" id="ARBA00022676"/>
    </source>
</evidence>
<reference evidence="4" key="1">
    <citation type="submission" date="2018-05" db="EMBL/GenBank/DDBJ databases">
        <authorList>
            <person name="Du Z."/>
            <person name="Wang X."/>
        </authorList>
    </citation>
    <scope>NUCLEOTIDE SEQUENCE [LARGE SCALE GENOMIC DNA]</scope>
    <source>
        <strain evidence="4">CQN31</strain>
    </source>
</reference>
<evidence type="ECO:0000256" key="2">
    <source>
        <dbReference type="ARBA" id="ARBA00022679"/>
    </source>
</evidence>
<dbReference type="PANTHER" id="PTHR12526:SF510">
    <property type="entry name" value="D-INOSITOL 3-PHOSPHATE GLYCOSYLTRANSFERASE"/>
    <property type="match status" value="1"/>
</dbReference>
<dbReference type="EMBL" id="QGNA01000005">
    <property type="protein sequence ID" value="PWS34909.1"/>
    <property type="molecule type" value="Genomic_DNA"/>
</dbReference>
<dbReference type="OrthoDB" id="9806708at2"/>
<dbReference type="PANTHER" id="PTHR12526">
    <property type="entry name" value="GLYCOSYLTRANSFERASE"/>
    <property type="match status" value="1"/>
</dbReference>
<dbReference type="Pfam" id="PF13692">
    <property type="entry name" value="Glyco_trans_1_4"/>
    <property type="match status" value="1"/>
</dbReference>
<sequence length="378" mass="38194">MIGTRRLSRLLLLLPSARLGGTERHSAALAARLHAQAGLAVDLAAEPAVLEGLGAPEGVGLHPARLAWEADEEPAARAARQAAETRRLLADLQPDAALVALPWPDAGNGILPVLAEAALPRLVLLHLAPEAEPPVVPPALGLEGAVVAAVSAPIGRRAARAWGLPDASVAVLPNPAPRPSALDRAATRVELRAALGLSPTERLLLFVGRLEEAKGADLLPGIIGRLDATLLVAGDGALRGMLQEIAAADPFKRLRLLGPVADPAPWYLAADALLLPSRLEGAPLAFLEAAAHGCPVVATPAAVEAFGDAAPRIASVAETSDPAGIAAAAAALLADPARAARLSAAAAKQVAGRDWAGVTTQALGLLRAATAAARGGTA</sequence>
<dbReference type="GO" id="GO:0016757">
    <property type="term" value="F:glycosyltransferase activity"/>
    <property type="evidence" value="ECO:0007669"/>
    <property type="project" value="UniProtKB-KW"/>
</dbReference>
<keyword evidence="2" id="KW-0808">Transferase</keyword>
<protein>
    <recommendedName>
        <fullName evidence="5">Glycosyltransferase</fullName>
    </recommendedName>
</protein>
<comment type="caution">
    <text evidence="3">The sequence shown here is derived from an EMBL/GenBank/DDBJ whole genome shotgun (WGS) entry which is preliminary data.</text>
</comment>
<organism evidence="3 4">
    <name type="scientific">Falsiroseomonas bella</name>
    <dbReference type="NCBI Taxonomy" id="2184016"/>
    <lineage>
        <taxon>Bacteria</taxon>
        <taxon>Pseudomonadati</taxon>
        <taxon>Pseudomonadota</taxon>
        <taxon>Alphaproteobacteria</taxon>
        <taxon>Acetobacterales</taxon>
        <taxon>Roseomonadaceae</taxon>
        <taxon>Falsiroseomonas</taxon>
    </lineage>
</organism>
<keyword evidence="1" id="KW-0328">Glycosyltransferase</keyword>
<dbReference type="Gene3D" id="3.40.50.2000">
    <property type="entry name" value="Glycogen Phosphorylase B"/>
    <property type="match status" value="2"/>
</dbReference>
<gene>
    <name evidence="3" type="ORF">DFH01_21425</name>
</gene>
<name>A0A317FAG5_9PROT</name>
<dbReference type="Proteomes" id="UP000245765">
    <property type="component" value="Unassembled WGS sequence"/>
</dbReference>
<keyword evidence="4" id="KW-1185">Reference proteome</keyword>
<evidence type="ECO:0000313" key="4">
    <source>
        <dbReference type="Proteomes" id="UP000245765"/>
    </source>
</evidence>
<dbReference type="RefSeq" id="WP_109872551.1">
    <property type="nucleotide sequence ID" value="NZ_QGNA01000005.1"/>
</dbReference>
<evidence type="ECO:0008006" key="5">
    <source>
        <dbReference type="Google" id="ProtNLM"/>
    </source>
</evidence>
<dbReference type="AlphaFoldDB" id="A0A317FAG5"/>